<comment type="similarity">
    <text evidence="2">Belongs to the mitochondrion-specific ribosomal protein mS29 family.</text>
</comment>
<dbReference type="Pfam" id="PF10236">
    <property type="entry name" value="DAP3"/>
    <property type="match status" value="1"/>
</dbReference>
<dbReference type="PANTHER" id="PTHR12810:SF0">
    <property type="entry name" value="SMALL RIBOSOMAL SUBUNIT PROTEIN MS29"/>
    <property type="match status" value="1"/>
</dbReference>
<dbReference type="InterPro" id="IPR017082">
    <property type="entry name" value="Ribosomal_mS29_fun"/>
</dbReference>
<comment type="caution">
    <text evidence="8">The sequence shown here is derived from an EMBL/GenBank/DDBJ whole genome shotgun (WGS) entry which is preliminary data.</text>
</comment>
<dbReference type="PANTHER" id="PTHR12810">
    <property type="entry name" value="MITOCHONDRIAL 28S RIBOSOMAL PROTEIN S29"/>
    <property type="match status" value="1"/>
</dbReference>
<evidence type="ECO:0000256" key="4">
    <source>
        <dbReference type="ARBA" id="ARBA00022980"/>
    </source>
</evidence>
<dbReference type="AlphaFoldDB" id="A0A8H6MWR5"/>
<organism evidence="8 9">
    <name type="scientific">Colletotrichum sojae</name>
    <dbReference type="NCBI Taxonomy" id="2175907"/>
    <lineage>
        <taxon>Eukaryota</taxon>
        <taxon>Fungi</taxon>
        <taxon>Dikarya</taxon>
        <taxon>Ascomycota</taxon>
        <taxon>Pezizomycotina</taxon>
        <taxon>Sordariomycetes</taxon>
        <taxon>Hypocreomycetidae</taxon>
        <taxon>Glomerellales</taxon>
        <taxon>Glomerellaceae</taxon>
        <taxon>Colletotrichum</taxon>
        <taxon>Colletotrichum orchidearum species complex</taxon>
    </lineage>
</organism>
<evidence type="ECO:0000256" key="1">
    <source>
        <dbReference type="ARBA" id="ARBA00004173"/>
    </source>
</evidence>
<reference evidence="8 9" key="1">
    <citation type="journal article" date="2020" name="Phytopathology">
        <title>Genome Sequence Resources of Colletotrichum truncatum, C. plurivorum, C. musicola, and C. sojae: Four Species Pathogenic to Soybean (Glycine max).</title>
        <authorList>
            <person name="Rogerio F."/>
            <person name="Boufleur T.R."/>
            <person name="Ciampi-Guillardi M."/>
            <person name="Sukno S.A."/>
            <person name="Thon M.R."/>
            <person name="Massola Junior N.S."/>
            <person name="Baroncelli R."/>
        </authorList>
    </citation>
    <scope>NUCLEOTIDE SEQUENCE [LARGE SCALE GENOMIC DNA]</scope>
    <source>
        <strain evidence="8 9">LFN0009</strain>
    </source>
</reference>
<keyword evidence="5" id="KW-0496">Mitochondrion</keyword>
<evidence type="ECO:0000313" key="9">
    <source>
        <dbReference type="Proteomes" id="UP000652219"/>
    </source>
</evidence>
<keyword evidence="3" id="KW-0809">Transit peptide</keyword>
<evidence type="ECO:0000256" key="5">
    <source>
        <dbReference type="ARBA" id="ARBA00023128"/>
    </source>
</evidence>
<dbReference type="GO" id="GO:0032543">
    <property type="term" value="P:mitochondrial translation"/>
    <property type="evidence" value="ECO:0007669"/>
    <property type="project" value="InterPro"/>
</dbReference>
<comment type="subcellular location">
    <subcellularLocation>
        <location evidence="1">Mitochondrion</location>
    </subcellularLocation>
</comment>
<sequence>MASANCARCLTRPTTMAATAPRVLSQRVVPLITSYTAAPSLPTAVGAAPFSTSSADSAALRKVTYIGKHIRRGKINQNARKKRDTVKVKKPAPGERKAFRKRITLSNNNALAVDGLKVADKETMALDEAKGTMVGMSDDLVDQLRALEAFKTTQCWGLFRRPHMLVREETVELMKGLNTVVEQRQTLRLVLTGDKIAGKSMLNLQAMAHGLMNKWVVINIPEAQDLTNANTDYAPVPNTKPLQFTQPTYCLELLQRIIKANGPVLKQYKVSKEYPELLHVPKDGTLFDIANSAKEPEFAWPAFEALWSELTTAQGGPPVLVTLDGLSHIMKISAYRDPAFKLVHSHDLTLVRLLVDALSGKTPLANGGAIIAATSRSNAPRSASMELALAQSAAEEFGQFVPTPDPYRKDYDDRVYEAVRSVEVFNISGINRDEARAVMNYWAASGLLRARVDATNVSEKWAVAGGGILGELERATLLNTRMLQY</sequence>
<evidence type="ECO:0000256" key="3">
    <source>
        <dbReference type="ARBA" id="ARBA00022946"/>
    </source>
</evidence>
<gene>
    <name evidence="8" type="ORF">CSOJ01_05905</name>
</gene>
<dbReference type="EMBL" id="WIGN01000078">
    <property type="protein sequence ID" value="KAF6811100.1"/>
    <property type="molecule type" value="Genomic_DNA"/>
</dbReference>
<evidence type="ECO:0000256" key="7">
    <source>
        <dbReference type="ARBA" id="ARBA00035140"/>
    </source>
</evidence>
<name>A0A8H6MWR5_9PEZI</name>
<accession>A0A8H6MWR5</accession>
<protein>
    <recommendedName>
        <fullName evidence="7">Small ribosomal subunit protein mS29</fullName>
    </recommendedName>
</protein>
<keyword evidence="6" id="KW-0687">Ribonucleoprotein</keyword>
<proteinExistence type="inferred from homology"/>
<evidence type="ECO:0000256" key="2">
    <source>
        <dbReference type="ARBA" id="ARBA00009863"/>
    </source>
</evidence>
<dbReference type="Proteomes" id="UP000652219">
    <property type="component" value="Unassembled WGS sequence"/>
</dbReference>
<evidence type="ECO:0000313" key="8">
    <source>
        <dbReference type="EMBL" id="KAF6811100.1"/>
    </source>
</evidence>
<dbReference type="PIRSF" id="PIRSF036996">
    <property type="entry name" value="RSM23"/>
    <property type="match status" value="1"/>
</dbReference>
<dbReference type="GO" id="GO:0003735">
    <property type="term" value="F:structural constituent of ribosome"/>
    <property type="evidence" value="ECO:0007669"/>
    <property type="project" value="TreeGrafter"/>
</dbReference>
<keyword evidence="4 8" id="KW-0689">Ribosomal protein</keyword>
<evidence type="ECO:0000256" key="6">
    <source>
        <dbReference type="ARBA" id="ARBA00023274"/>
    </source>
</evidence>
<dbReference type="InterPro" id="IPR019368">
    <property type="entry name" value="Ribosomal_mS29"/>
</dbReference>
<keyword evidence="9" id="KW-1185">Reference proteome</keyword>
<dbReference type="GO" id="GO:0005763">
    <property type="term" value="C:mitochondrial small ribosomal subunit"/>
    <property type="evidence" value="ECO:0007669"/>
    <property type="project" value="InterPro"/>
</dbReference>